<dbReference type="Proteomes" id="UP001218218">
    <property type="component" value="Unassembled WGS sequence"/>
</dbReference>
<sequence length="198" mass="22315">MPGRYNRYLTEALCKIDDDKLGFIFIRIHNPPGDIVSGGIENVKFHSLFTDEGKDKEGNNNEHKTRINTAPRQKPLKNASTSQYDASGTQTRFQGTLEAVLTFFVLKGPQGIQEWASLSLQMIGFYTQSRQWYCSTQLIFSDTVCAQALPQVQHKLGTYTKMYREEHCPAQHQLGCPIQVECSPAQSEQVHTSRSAVT</sequence>
<comment type="caution">
    <text evidence="2">The sequence shown here is derived from an EMBL/GenBank/DDBJ whole genome shotgun (WGS) entry which is preliminary data.</text>
</comment>
<feature type="region of interest" description="Disordered" evidence="1">
    <location>
        <begin position="51"/>
        <end position="87"/>
    </location>
</feature>
<evidence type="ECO:0000256" key="1">
    <source>
        <dbReference type="SAM" id="MobiDB-lite"/>
    </source>
</evidence>
<proteinExistence type="predicted"/>
<gene>
    <name evidence="2" type="ORF">DFH08DRAFT_797581</name>
</gene>
<reference evidence="2" key="1">
    <citation type="submission" date="2023-03" db="EMBL/GenBank/DDBJ databases">
        <title>Massive genome expansion in bonnet fungi (Mycena s.s.) driven by repeated elements and novel gene families across ecological guilds.</title>
        <authorList>
            <consortium name="Lawrence Berkeley National Laboratory"/>
            <person name="Harder C.B."/>
            <person name="Miyauchi S."/>
            <person name="Viragh M."/>
            <person name="Kuo A."/>
            <person name="Thoen E."/>
            <person name="Andreopoulos B."/>
            <person name="Lu D."/>
            <person name="Skrede I."/>
            <person name="Drula E."/>
            <person name="Henrissat B."/>
            <person name="Morin E."/>
            <person name="Kohler A."/>
            <person name="Barry K."/>
            <person name="LaButti K."/>
            <person name="Morin E."/>
            <person name="Salamov A."/>
            <person name="Lipzen A."/>
            <person name="Mereny Z."/>
            <person name="Hegedus B."/>
            <person name="Baldrian P."/>
            <person name="Stursova M."/>
            <person name="Weitz H."/>
            <person name="Taylor A."/>
            <person name="Grigoriev I.V."/>
            <person name="Nagy L.G."/>
            <person name="Martin F."/>
            <person name="Kauserud H."/>
        </authorList>
    </citation>
    <scope>NUCLEOTIDE SEQUENCE</scope>
    <source>
        <strain evidence="2">CBHHK002</strain>
    </source>
</reference>
<feature type="compositionally biased region" description="Polar residues" evidence="1">
    <location>
        <begin position="78"/>
        <end position="87"/>
    </location>
</feature>
<feature type="compositionally biased region" description="Basic and acidic residues" evidence="1">
    <location>
        <begin position="51"/>
        <end position="65"/>
    </location>
</feature>
<dbReference type="AlphaFoldDB" id="A0AAD7F397"/>
<evidence type="ECO:0000313" key="2">
    <source>
        <dbReference type="EMBL" id="KAJ7366649.1"/>
    </source>
</evidence>
<protein>
    <submittedName>
        <fullName evidence="2">Uncharacterized protein</fullName>
    </submittedName>
</protein>
<dbReference type="EMBL" id="JARIHO010000002">
    <property type="protein sequence ID" value="KAJ7366649.1"/>
    <property type="molecule type" value="Genomic_DNA"/>
</dbReference>
<organism evidence="2 3">
    <name type="scientific">Mycena albidolilacea</name>
    <dbReference type="NCBI Taxonomy" id="1033008"/>
    <lineage>
        <taxon>Eukaryota</taxon>
        <taxon>Fungi</taxon>
        <taxon>Dikarya</taxon>
        <taxon>Basidiomycota</taxon>
        <taxon>Agaricomycotina</taxon>
        <taxon>Agaricomycetes</taxon>
        <taxon>Agaricomycetidae</taxon>
        <taxon>Agaricales</taxon>
        <taxon>Marasmiineae</taxon>
        <taxon>Mycenaceae</taxon>
        <taxon>Mycena</taxon>
    </lineage>
</organism>
<keyword evidence="3" id="KW-1185">Reference proteome</keyword>
<name>A0AAD7F397_9AGAR</name>
<evidence type="ECO:0000313" key="3">
    <source>
        <dbReference type="Proteomes" id="UP001218218"/>
    </source>
</evidence>
<accession>A0AAD7F397</accession>